<feature type="domain" description="HAMP" evidence="13">
    <location>
        <begin position="32"/>
        <end position="85"/>
    </location>
</feature>
<name>A0A6F8YTX3_9ACTN</name>
<reference evidence="14 15" key="1">
    <citation type="submission" date="2020-03" db="EMBL/GenBank/DDBJ databases">
        <title>Whole genome shotgun sequence of Phytohabitans suffuscus NBRC 105367.</title>
        <authorList>
            <person name="Komaki H."/>
            <person name="Tamura T."/>
        </authorList>
    </citation>
    <scope>NUCLEOTIDE SEQUENCE [LARGE SCALE GENOMIC DNA]</scope>
    <source>
        <strain evidence="14 15">NBRC 105367</strain>
    </source>
</reference>
<evidence type="ECO:0000256" key="8">
    <source>
        <dbReference type="ARBA" id="ARBA00022989"/>
    </source>
</evidence>
<evidence type="ECO:0000256" key="2">
    <source>
        <dbReference type="ARBA" id="ARBA00004236"/>
    </source>
</evidence>
<keyword evidence="5" id="KW-0808">Transferase</keyword>
<evidence type="ECO:0000256" key="10">
    <source>
        <dbReference type="ARBA" id="ARBA00023136"/>
    </source>
</evidence>
<dbReference type="PANTHER" id="PTHR45436:SF5">
    <property type="entry name" value="SENSOR HISTIDINE KINASE TRCS"/>
    <property type="match status" value="1"/>
</dbReference>
<dbReference type="Gene3D" id="3.30.565.10">
    <property type="entry name" value="Histidine kinase-like ATPase, C-terminal domain"/>
    <property type="match status" value="1"/>
</dbReference>
<sequence length="302" mass="32463">MAGSTRALTVLLAVGLPVLLLVVGATAWRAIGRALAPVDAIRAEVDEITGTRLDRRVSRPASRDEVGRLADTMNRMLDRLERARDRERRFIADASHELRSPIAAIRQQAEVALAHPAAIPDRDLARAVHIEARRMQALVDDLLLLAQADEARLPFRRAVIDLDDLAFAEARRVRADVPGLAVDVSNVSAVRVGGDPPALRRVLRNLGDNAARHARGQVAFGVAEVDGWALLWVDDDGPGVPVADRRRVFDRFVRLDDGRDRDGGGSGLGLAIVAEVVAAHRGAVALADGQLGGARVTVRLPA</sequence>
<dbReference type="EMBL" id="AP022871">
    <property type="protein sequence ID" value="BCB89587.1"/>
    <property type="molecule type" value="Genomic_DNA"/>
</dbReference>
<evidence type="ECO:0000313" key="14">
    <source>
        <dbReference type="EMBL" id="BCB89587.1"/>
    </source>
</evidence>
<keyword evidence="10" id="KW-0472">Membrane</keyword>
<dbReference type="SUPFAM" id="SSF55874">
    <property type="entry name" value="ATPase domain of HSP90 chaperone/DNA topoisomerase II/histidine kinase"/>
    <property type="match status" value="1"/>
</dbReference>
<dbReference type="InterPro" id="IPR004358">
    <property type="entry name" value="Sig_transdc_His_kin-like_C"/>
</dbReference>
<dbReference type="CDD" id="cd00082">
    <property type="entry name" value="HisKA"/>
    <property type="match status" value="1"/>
</dbReference>
<dbReference type="Pfam" id="PF00512">
    <property type="entry name" value="HisKA"/>
    <property type="match status" value="1"/>
</dbReference>
<evidence type="ECO:0000259" key="12">
    <source>
        <dbReference type="PROSITE" id="PS50109"/>
    </source>
</evidence>
<dbReference type="PROSITE" id="PS50109">
    <property type="entry name" value="HIS_KIN"/>
    <property type="match status" value="1"/>
</dbReference>
<keyword evidence="7" id="KW-0418">Kinase</keyword>
<accession>A0A6F8YTX3</accession>
<dbReference type="SMART" id="SM00387">
    <property type="entry name" value="HATPase_c"/>
    <property type="match status" value="1"/>
</dbReference>
<dbReference type="GO" id="GO:0005886">
    <property type="term" value="C:plasma membrane"/>
    <property type="evidence" value="ECO:0007669"/>
    <property type="project" value="UniProtKB-SubCell"/>
</dbReference>
<proteinExistence type="predicted"/>
<dbReference type="KEGG" id="psuu:Psuf_069000"/>
<feature type="coiled-coil region" evidence="11">
    <location>
        <begin position="66"/>
        <end position="97"/>
    </location>
</feature>
<dbReference type="Proteomes" id="UP000503011">
    <property type="component" value="Chromosome"/>
</dbReference>
<dbReference type="Gene3D" id="6.10.340.10">
    <property type="match status" value="1"/>
</dbReference>
<dbReference type="InterPro" id="IPR003661">
    <property type="entry name" value="HisK_dim/P_dom"/>
</dbReference>
<dbReference type="EC" id="2.7.13.3" evidence="3"/>
<keyword evidence="4" id="KW-0597">Phosphoprotein</keyword>
<keyword evidence="8" id="KW-1133">Transmembrane helix</keyword>
<dbReference type="InterPro" id="IPR005467">
    <property type="entry name" value="His_kinase_dom"/>
</dbReference>
<gene>
    <name evidence="14" type="ORF">Psuf_069000</name>
</gene>
<dbReference type="InterPro" id="IPR050428">
    <property type="entry name" value="TCS_sensor_his_kinase"/>
</dbReference>
<dbReference type="Pfam" id="PF02518">
    <property type="entry name" value="HATPase_c"/>
    <property type="match status" value="1"/>
</dbReference>
<dbReference type="SUPFAM" id="SSF158472">
    <property type="entry name" value="HAMP domain-like"/>
    <property type="match status" value="1"/>
</dbReference>
<dbReference type="InterPro" id="IPR036097">
    <property type="entry name" value="HisK_dim/P_sf"/>
</dbReference>
<dbReference type="SMART" id="SM00388">
    <property type="entry name" value="HisKA"/>
    <property type="match status" value="1"/>
</dbReference>
<dbReference type="InterPro" id="IPR036890">
    <property type="entry name" value="HATPase_C_sf"/>
</dbReference>
<dbReference type="SUPFAM" id="SSF47384">
    <property type="entry name" value="Homodimeric domain of signal transducing histidine kinase"/>
    <property type="match status" value="1"/>
</dbReference>
<dbReference type="PROSITE" id="PS50885">
    <property type="entry name" value="HAMP"/>
    <property type="match status" value="1"/>
</dbReference>
<comment type="subcellular location">
    <subcellularLocation>
        <location evidence="2">Cell membrane</location>
    </subcellularLocation>
</comment>
<comment type="catalytic activity">
    <reaction evidence="1">
        <text>ATP + protein L-histidine = ADP + protein N-phospho-L-histidine.</text>
        <dbReference type="EC" id="2.7.13.3"/>
    </reaction>
</comment>
<evidence type="ECO:0000256" key="3">
    <source>
        <dbReference type="ARBA" id="ARBA00012438"/>
    </source>
</evidence>
<dbReference type="Gene3D" id="1.10.287.130">
    <property type="match status" value="1"/>
</dbReference>
<dbReference type="CDD" id="cd06225">
    <property type="entry name" value="HAMP"/>
    <property type="match status" value="1"/>
</dbReference>
<dbReference type="PRINTS" id="PR00344">
    <property type="entry name" value="BCTRLSENSOR"/>
</dbReference>
<evidence type="ECO:0000256" key="7">
    <source>
        <dbReference type="ARBA" id="ARBA00022777"/>
    </source>
</evidence>
<feature type="domain" description="Histidine kinase" evidence="12">
    <location>
        <begin position="93"/>
        <end position="302"/>
    </location>
</feature>
<dbReference type="InterPro" id="IPR003660">
    <property type="entry name" value="HAMP_dom"/>
</dbReference>
<keyword evidence="15" id="KW-1185">Reference proteome</keyword>
<evidence type="ECO:0000256" key="1">
    <source>
        <dbReference type="ARBA" id="ARBA00000085"/>
    </source>
</evidence>
<dbReference type="Pfam" id="PF00672">
    <property type="entry name" value="HAMP"/>
    <property type="match status" value="1"/>
</dbReference>
<keyword evidence="6" id="KW-0812">Transmembrane</keyword>
<dbReference type="GO" id="GO:0000155">
    <property type="term" value="F:phosphorelay sensor kinase activity"/>
    <property type="evidence" value="ECO:0007669"/>
    <property type="project" value="InterPro"/>
</dbReference>
<evidence type="ECO:0000256" key="11">
    <source>
        <dbReference type="SAM" id="Coils"/>
    </source>
</evidence>
<reference evidence="14 15" key="2">
    <citation type="submission" date="2020-03" db="EMBL/GenBank/DDBJ databases">
        <authorList>
            <person name="Ichikawa N."/>
            <person name="Kimura A."/>
            <person name="Kitahashi Y."/>
            <person name="Uohara A."/>
        </authorList>
    </citation>
    <scope>NUCLEOTIDE SEQUENCE [LARGE SCALE GENOMIC DNA]</scope>
    <source>
        <strain evidence="14 15">NBRC 105367</strain>
    </source>
</reference>
<keyword evidence="9" id="KW-0902">Two-component regulatory system</keyword>
<evidence type="ECO:0000259" key="13">
    <source>
        <dbReference type="PROSITE" id="PS50885"/>
    </source>
</evidence>
<evidence type="ECO:0000256" key="4">
    <source>
        <dbReference type="ARBA" id="ARBA00022553"/>
    </source>
</evidence>
<evidence type="ECO:0000256" key="6">
    <source>
        <dbReference type="ARBA" id="ARBA00022692"/>
    </source>
</evidence>
<protein>
    <recommendedName>
        <fullName evidence="3">histidine kinase</fullName>
        <ecNumber evidence="3">2.7.13.3</ecNumber>
    </recommendedName>
</protein>
<organism evidence="14 15">
    <name type="scientific">Phytohabitans suffuscus</name>
    <dbReference type="NCBI Taxonomy" id="624315"/>
    <lineage>
        <taxon>Bacteria</taxon>
        <taxon>Bacillati</taxon>
        <taxon>Actinomycetota</taxon>
        <taxon>Actinomycetes</taxon>
        <taxon>Micromonosporales</taxon>
        <taxon>Micromonosporaceae</taxon>
    </lineage>
</organism>
<evidence type="ECO:0000256" key="9">
    <source>
        <dbReference type="ARBA" id="ARBA00023012"/>
    </source>
</evidence>
<evidence type="ECO:0000256" key="5">
    <source>
        <dbReference type="ARBA" id="ARBA00022679"/>
    </source>
</evidence>
<dbReference type="PANTHER" id="PTHR45436">
    <property type="entry name" value="SENSOR HISTIDINE KINASE YKOH"/>
    <property type="match status" value="1"/>
</dbReference>
<dbReference type="SMART" id="SM00304">
    <property type="entry name" value="HAMP"/>
    <property type="match status" value="1"/>
</dbReference>
<dbReference type="AlphaFoldDB" id="A0A6F8YTX3"/>
<evidence type="ECO:0000313" key="15">
    <source>
        <dbReference type="Proteomes" id="UP000503011"/>
    </source>
</evidence>
<keyword evidence="11" id="KW-0175">Coiled coil</keyword>
<dbReference type="InterPro" id="IPR003594">
    <property type="entry name" value="HATPase_dom"/>
</dbReference>